<protein>
    <recommendedName>
        <fullName evidence="5">NfeD-like C-terminal domain-containing protein</fullName>
    </recommendedName>
</protein>
<name>A0A3D3YPT8_9BACT</name>
<dbReference type="EMBL" id="AP019735">
    <property type="protein sequence ID" value="BBL05113.1"/>
    <property type="molecule type" value="Genomic_DNA"/>
</dbReference>
<keyword evidence="3" id="KW-1133">Transmembrane helix</keyword>
<sequence>MWLIILLILLGVLFLVAELVLLPGVSLGALFALVCYGSAIYTAFADYGPFTGGIVVLIILALSFVATVLSLRSKTWQRFSLKQKIESSSMPLPDNEVKAGDRGVAVSRLAPMGKVEIGGRIYEAKSTDVYIDQRSTVEVVGFENFNVVVRKVADEPSV</sequence>
<dbReference type="OrthoDB" id="1120520at2"/>
<evidence type="ECO:0000256" key="2">
    <source>
        <dbReference type="ARBA" id="ARBA00022692"/>
    </source>
</evidence>
<dbReference type="PANTHER" id="PTHR33507">
    <property type="entry name" value="INNER MEMBRANE PROTEIN YBBJ"/>
    <property type="match status" value="1"/>
</dbReference>
<dbReference type="KEGG" id="acou:A5CBH24_24260"/>
<reference evidence="7" key="1">
    <citation type="submission" date="2019-06" db="EMBL/GenBank/DDBJ databases">
        <title>Alistipes onderdonkii subsp. vulgaris subsp. nov., Alistipes dispar sp. nov. and Alistipes communis sp. nov., isolated from human faeces, and creation of Alistipes onderdonkii subsp. onderdonkii subsp. nov.</title>
        <authorList>
            <person name="Sakamoto M."/>
            <person name="Ikeyama N."/>
            <person name="Ogata Y."/>
            <person name="Suda W."/>
            <person name="Iino T."/>
            <person name="Hattori M."/>
            <person name="Ohkuma M."/>
        </authorList>
    </citation>
    <scope>NUCLEOTIDE SEQUENCE [LARGE SCALE GENOMIC DNA]</scope>
    <source>
        <strain evidence="7">5CBH24</strain>
    </source>
</reference>
<dbReference type="InterPro" id="IPR002810">
    <property type="entry name" value="NfeD-like_C"/>
</dbReference>
<accession>A0A4Y1XMQ3</accession>
<dbReference type="STRING" id="1118061.GCA_000311925_00221"/>
<organism evidence="6 7">
    <name type="scientific">Alistipes communis</name>
    <dbReference type="NCBI Taxonomy" id="2585118"/>
    <lineage>
        <taxon>Bacteria</taxon>
        <taxon>Pseudomonadati</taxon>
        <taxon>Bacteroidota</taxon>
        <taxon>Bacteroidia</taxon>
        <taxon>Bacteroidales</taxon>
        <taxon>Rikenellaceae</taxon>
        <taxon>Alistipes</taxon>
    </lineage>
</organism>
<evidence type="ECO:0000313" key="6">
    <source>
        <dbReference type="EMBL" id="BBL05113.1"/>
    </source>
</evidence>
<gene>
    <name evidence="6" type="ORF">A5CBH24_24260</name>
</gene>
<comment type="subcellular location">
    <subcellularLocation>
        <location evidence="1">Membrane</location>
        <topology evidence="1">Multi-pass membrane protein</topology>
    </subcellularLocation>
</comment>
<dbReference type="Gene3D" id="2.40.50.140">
    <property type="entry name" value="Nucleic acid-binding proteins"/>
    <property type="match status" value="1"/>
</dbReference>
<evidence type="ECO:0000256" key="1">
    <source>
        <dbReference type="ARBA" id="ARBA00004141"/>
    </source>
</evidence>
<dbReference type="InterPro" id="IPR052165">
    <property type="entry name" value="Membrane_assoc_protease"/>
</dbReference>
<feature type="domain" description="NfeD-like C-terminal" evidence="5">
    <location>
        <begin position="100"/>
        <end position="151"/>
    </location>
</feature>
<dbReference type="AlphaFoldDB" id="A0A3D3YPT8"/>
<dbReference type="SUPFAM" id="SSF141322">
    <property type="entry name" value="NfeD domain-like"/>
    <property type="match status" value="1"/>
</dbReference>
<evidence type="ECO:0000256" key="3">
    <source>
        <dbReference type="ARBA" id="ARBA00022989"/>
    </source>
</evidence>
<dbReference type="Proteomes" id="UP000318946">
    <property type="component" value="Chromosome"/>
</dbReference>
<dbReference type="PANTHER" id="PTHR33507:SF3">
    <property type="entry name" value="INNER MEMBRANE PROTEIN YBBJ"/>
    <property type="match status" value="1"/>
</dbReference>
<proteinExistence type="predicted"/>
<evidence type="ECO:0000256" key="4">
    <source>
        <dbReference type="ARBA" id="ARBA00023136"/>
    </source>
</evidence>
<dbReference type="GO" id="GO:0005886">
    <property type="term" value="C:plasma membrane"/>
    <property type="evidence" value="ECO:0007669"/>
    <property type="project" value="TreeGrafter"/>
</dbReference>
<dbReference type="GeneID" id="78343143"/>
<accession>A0A4Y1WVJ5</accession>
<evidence type="ECO:0000259" key="5">
    <source>
        <dbReference type="Pfam" id="PF01957"/>
    </source>
</evidence>
<dbReference type="InterPro" id="IPR012340">
    <property type="entry name" value="NA-bd_OB-fold"/>
</dbReference>
<dbReference type="Pfam" id="PF01957">
    <property type="entry name" value="NfeD"/>
    <property type="match status" value="1"/>
</dbReference>
<dbReference type="RefSeq" id="WP_141413357.1">
    <property type="nucleotide sequence ID" value="NZ_AP019735.1"/>
</dbReference>
<evidence type="ECO:0000313" key="7">
    <source>
        <dbReference type="Proteomes" id="UP000318946"/>
    </source>
</evidence>
<accession>A0A3D3YPT8</accession>
<keyword evidence="4" id="KW-0472">Membrane</keyword>
<keyword evidence="7" id="KW-1185">Reference proteome</keyword>
<keyword evidence="2" id="KW-0812">Transmembrane</keyword>